<organism evidence="1 2">
    <name type="scientific">Levilactobacillus acidifarinae DSM 19394 = JCM 15949</name>
    <dbReference type="NCBI Taxonomy" id="1423715"/>
    <lineage>
        <taxon>Bacteria</taxon>
        <taxon>Bacillati</taxon>
        <taxon>Bacillota</taxon>
        <taxon>Bacilli</taxon>
        <taxon>Lactobacillales</taxon>
        <taxon>Lactobacillaceae</taxon>
        <taxon>Levilactobacillus</taxon>
    </lineage>
</organism>
<sequence length="51" mass="5445">MAGDSFATVYGLGSGLTPVDQKKIVKKGCVRWGLNAKIITCWVIHDAIIGL</sequence>
<protein>
    <submittedName>
        <fullName evidence="1">Uncharacterized protein</fullName>
    </submittedName>
</protein>
<comment type="caution">
    <text evidence="1">The sequence shown here is derived from an EMBL/GenBank/DDBJ whole genome shotgun (WGS) entry which is preliminary data.</text>
</comment>
<dbReference type="AlphaFoldDB" id="A0A0R1LUM3"/>
<keyword evidence="2" id="KW-1185">Reference proteome</keyword>
<name>A0A0R1LUM3_9LACO</name>
<dbReference type="STRING" id="1423715.FD25_GL002569"/>
<dbReference type="EMBL" id="AZDV01000005">
    <property type="protein sequence ID" value="KRK96106.1"/>
    <property type="molecule type" value="Genomic_DNA"/>
</dbReference>
<accession>A0A0R1LUM3</accession>
<evidence type="ECO:0000313" key="1">
    <source>
        <dbReference type="EMBL" id="KRK96106.1"/>
    </source>
</evidence>
<reference evidence="1 2" key="1">
    <citation type="journal article" date="2015" name="Genome Announc.">
        <title>Expanding the biotechnology potential of lactobacilli through comparative genomics of 213 strains and associated genera.</title>
        <authorList>
            <person name="Sun Z."/>
            <person name="Harris H.M."/>
            <person name="McCann A."/>
            <person name="Guo C."/>
            <person name="Argimon S."/>
            <person name="Zhang W."/>
            <person name="Yang X."/>
            <person name="Jeffery I.B."/>
            <person name="Cooney J.C."/>
            <person name="Kagawa T.F."/>
            <person name="Liu W."/>
            <person name="Song Y."/>
            <person name="Salvetti E."/>
            <person name="Wrobel A."/>
            <person name="Rasinkangas P."/>
            <person name="Parkhill J."/>
            <person name="Rea M.C."/>
            <person name="O'Sullivan O."/>
            <person name="Ritari J."/>
            <person name="Douillard F.P."/>
            <person name="Paul Ross R."/>
            <person name="Yang R."/>
            <person name="Briner A.E."/>
            <person name="Felis G.E."/>
            <person name="de Vos W.M."/>
            <person name="Barrangou R."/>
            <person name="Klaenhammer T.R."/>
            <person name="Caufield P.W."/>
            <person name="Cui Y."/>
            <person name="Zhang H."/>
            <person name="O'Toole P.W."/>
        </authorList>
    </citation>
    <scope>NUCLEOTIDE SEQUENCE [LARGE SCALE GENOMIC DNA]</scope>
    <source>
        <strain evidence="1 2">DSM 19394</strain>
    </source>
</reference>
<dbReference type="Proteomes" id="UP000051955">
    <property type="component" value="Unassembled WGS sequence"/>
</dbReference>
<proteinExistence type="predicted"/>
<gene>
    <name evidence="1" type="ORF">FD25_GL002569</name>
</gene>
<evidence type="ECO:0000313" key="2">
    <source>
        <dbReference type="Proteomes" id="UP000051955"/>
    </source>
</evidence>